<dbReference type="RefSeq" id="WP_129003761.1">
    <property type="nucleotide sequence ID" value="NZ_SDHZ01000002.1"/>
</dbReference>
<sequence>MKNKILYTILLVGSLVCARSSNAQSYFNNPISQYFQNRFLWNAAYAGANNYAHLYQLMNKSWIGFDGAPSLFMMTGDMRFGANSGAGLQVISDKSGLLRRTTGRLAYSYVVKMDEQQRLRLGIAASMYRERLDESAYINNQGQVDPNVKTFNDKGWTADGDFGAVYEYEQFSIGASATNLRKIFSKDENRLSDIQLFQFNAAYNFILEGDMSIQPLASFKRFSNNDNIFTGGAQFNYEKVFHASLLYQTTGSVQAGIGVPVKEMGEVNFFYGGNNRRGYGKQYEVALSIHIK</sequence>
<proteinExistence type="predicted"/>
<organism evidence="2 3">
    <name type="scientific">Filimonas effusa</name>
    <dbReference type="NCBI Taxonomy" id="2508721"/>
    <lineage>
        <taxon>Bacteria</taxon>
        <taxon>Pseudomonadati</taxon>
        <taxon>Bacteroidota</taxon>
        <taxon>Chitinophagia</taxon>
        <taxon>Chitinophagales</taxon>
        <taxon>Chitinophagaceae</taxon>
        <taxon>Filimonas</taxon>
    </lineage>
</organism>
<evidence type="ECO:0000256" key="1">
    <source>
        <dbReference type="SAM" id="SignalP"/>
    </source>
</evidence>
<dbReference type="EMBL" id="SDHZ01000002">
    <property type="protein sequence ID" value="RXK82941.1"/>
    <property type="molecule type" value="Genomic_DNA"/>
</dbReference>
<gene>
    <name evidence="2" type="ORF">ESB13_12495</name>
</gene>
<dbReference type="InterPro" id="IPR019861">
    <property type="entry name" value="PorP/SprF_Bacteroidetes"/>
</dbReference>
<feature type="chain" id="PRO_5020967223" evidence="1">
    <location>
        <begin position="24"/>
        <end position="292"/>
    </location>
</feature>
<name>A0A4Q1D5K8_9BACT</name>
<protein>
    <submittedName>
        <fullName evidence="2">Type IX secretion system membrane protein PorP/SprF</fullName>
    </submittedName>
</protein>
<dbReference type="Proteomes" id="UP000290545">
    <property type="component" value="Unassembled WGS sequence"/>
</dbReference>
<accession>A0A4Q1D5K8</accession>
<evidence type="ECO:0000313" key="3">
    <source>
        <dbReference type="Proteomes" id="UP000290545"/>
    </source>
</evidence>
<dbReference type="OrthoDB" id="891773at2"/>
<reference evidence="2 3" key="1">
    <citation type="submission" date="2019-01" db="EMBL/GenBank/DDBJ databases">
        <title>Filimonas sp. strain TTM-71.</title>
        <authorList>
            <person name="Chen W.-M."/>
        </authorList>
    </citation>
    <scope>NUCLEOTIDE SEQUENCE [LARGE SCALE GENOMIC DNA]</scope>
    <source>
        <strain evidence="2 3">TTM-71</strain>
    </source>
</reference>
<keyword evidence="1" id="KW-0732">Signal</keyword>
<keyword evidence="3" id="KW-1185">Reference proteome</keyword>
<evidence type="ECO:0000313" key="2">
    <source>
        <dbReference type="EMBL" id="RXK82941.1"/>
    </source>
</evidence>
<dbReference type="NCBIfam" id="TIGR03519">
    <property type="entry name" value="T9SS_PorP_fam"/>
    <property type="match status" value="1"/>
</dbReference>
<dbReference type="AlphaFoldDB" id="A0A4Q1D5K8"/>
<dbReference type="Pfam" id="PF11751">
    <property type="entry name" value="PorP_SprF"/>
    <property type="match status" value="1"/>
</dbReference>
<comment type="caution">
    <text evidence="2">The sequence shown here is derived from an EMBL/GenBank/DDBJ whole genome shotgun (WGS) entry which is preliminary data.</text>
</comment>
<feature type="signal peptide" evidence="1">
    <location>
        <begin position="1"/>
        <end position="23"/>
    </location>
</feature>